<dbReference type="InParanoid" id="A0A2J7PER9"/>
<sequence length="53" mass="6520">MKQEERNISTWIENIGDKNSGSKKIRAQRKCNVRREKERRRNASKTKRYTKRR</sequence>
<feature type="region of interest" description="Disordered" evidence="1">
    <location>
        <begin position="1"/>
        <end position="53"/>
    </location>
</feature>
<feature type="compositionally biased region" description="Basic residues" evidence="1">
    <location>
        <begin position="42"/>
        <end position="53"/>
    </location>
</feature>
<evidence type="ECO:0000313" key="3">
    <source>
        <dbReference type="Proteomes" id="UP000235965"/>
    </source>
</evidence>
<name>A0A2J7PER9_9NEOP</name>
<dbReference type="EMBL" id="NEVH01026088">
    <property type="protein sequence ID" value="PNF14833.1"/>
    <property type="molecule type" value="Genomic_DNA"/>
</dbReference>
<comment type="caution">
    <text evidence="2">The sequence shown here is derived from an EMBL/GenBank/DDBJ whole genome shotgun (WGS) entry which is preliminary data.</text>
</comment>
<reference evidence="2 3" key="1">
    <citation type="submission" date="2017-12" db="EMBL/GenBank/DDBJ databases">
        <title>Hemimetabolous genomes reveal molecular basis of termite eusociality.</title>
        <authorList>
            <person name="Harrison M.C."/>
            <person name="Jongepier E."/>
            <person name="Robertson H.M."/>
            <person name="Arning N."/>
            <person name="Bitard-Feildel T."/>
            <person name="Chao H."/>
            <person name="Childers C.P."/>
            <person name="Dinh H."/>
            <person name="Doddapaneni H."/>
            <person name="Dugan S."/>
            <person name="Gowin J."/>
            <person name="Greiner C."/>
            <person name="Han Y."/>
            <person name="Hu H."/>
            <person name="Hughes D.S.T."/>
            <person name="Huylmans A.-K."/>
            <person name="Kemena C."/>
            <person name="Kremer L.P.M."/>
            <person name="Lee S.L."/>
            <person name="Lopez-Ezquerra A."/>
            <person name="Mallet L."/>
            <person name="Monroy-Kuhn J.M."/>
            <person name="Moser A."/>
            <person name="Murali S.C."/>
            <person name="Muzny D.M."/>
            <person name="Otani S."/>
            <person name="Piulachs M.-D."/>
            <person name="Poelchau M."/>
            <person name="Qu J."/>
            <person name="Schaub F."/>
            <person name="Wada-Katsumata A."/>
            <person name="Worley K.C."/>
            <person name="Xie Q."/>
            <person name="Ylla G."/>
            <person name="Poulsen M."/>
            <person name="Gibbs R.A."/>
            <person name="Schal C."/>
            <person name="Richards S."/>
            <person name="Belles X."/>
            <person name="Korb J."/>
            <person name="Bornberg-Bauer E."/>
        </authorList>
    </citation>
    <scope>NUCLEOTIDE SEQUENCE [LARGE SCALE GENOMIC DNA]</scope>
    <source>
        <tissue evidence="2">Whole body</tissue>
    </source>
</reference>
<dbReference type="Proteomes" id="UP000235965">
    <property type="component" value="Unassembled WGS sequence"/>
</dbReference>
<evidence type="ECO:0000256" key="1">
    <source>
        <dbReference type="SAM" id="MobiDB-lite"/>
    </source>
</evidence>
<gene>
    <name evidence="2" type="ORF">B7P43_G05355</name>
</gene>
<proteinExistence type="predicted"/>
<accession>A0A2J7PER9</accession>
<protein>
    <submittedName>
        <fullName evidence="2">Uncharacterized protein</fullName>
    </submittedName>
</protein>
<keyword evidence="3" id="KW-1185">Reference proteome</keyword>
<dbReference type="AlphaFoldDB" id="A0A2J7PER9"/>
<organism evidence="2 3">
    <name type="scientific">Cryptotermes secundus</name>
    <dbReference type="NCBI Taxonomy" id="105785"/>
    <lineage>
        <taxon>Eukaryota</taxon>
        <taxon>Metazoa</taxon>
        <taxon>Ecdysozoa</taxon>
        <taxon>Arthropoda</taxon>
        <taxon>Hexapoda</taxon>
        <taxon>Insecta</taxon>
        <taxon>Pterygota</taxon>
        <taxon>Neoptera</taxon>
        <taxon>Polyneoptera</taxon>
        <taxon>Dictyoptera</taxon>
        <taxon>Blattodea</taxon>
        <taxon>Blattoidea</taxon>
        <taxon>Termitoidae</taxon>
        <taxon>Kalotermitidae</taxon>
        <taxon>Cryptotermitinae</taxon>
        <taxon>Cryptotermes</taxon>
    </lineage>
</organism>
<evidence type="ECO:0000313" key="2">
    <source>
        <dbReference type="EMBL" id="PNF14833.1"/>
    </source>
</evidence>
<feature type="compositionally biased region" description="Basic residues" evidence="1">
    <location>
        <begin position="21"/>
        <end position="32"/>
    </location>
</feature>